<dbReference type="InterPro" id="IPR009574">
    <property type="entry name" value="DUF1189"/>
</dbReference>
<name>A0A1F7UV54_9BACT</name>
<accession>A0A1F7UV54</accession>
<evidence type="ECO:0008006" key="4">
    <source>
        <dbReference type="Google" id="ProtNLM"/>
    </source>
</evidence>
<feature type="transmembrane region" description="Helical" evidence="1">
    <location>
        <begin position="30"/>
        <end position="53"/>
    </location>
</feature>
<dbReference type="EMBL" id="MGEK01000023">
    <property type="protein sequence ID" value="OGL82172.1"/>
    <property type="molecule type" value="Genomic_DNA"/>
</dbReference>
<dbReference type="AlphaFoldDB" id="A0A1F7UV54"/>
<feature type="transmembrane region" description="Helical" evidence="1">
    <location>
        <begin position="222"/>
        <end position="244"/>
    </location>
</feature>
<dbReference type="Pfam" id="PF06691">
    <property type="entry name" value="DUF1189"/>
    <property type="match status" value="1"/>
</dbReference>
<feature type="transmembrane region" description="Helical" evidence="1">
    <location>
        <begin position="250"/>
        <end position="270"/>
    </location>
</feature>
<sequence>MKIFIQTFWNSIYSKEFYRNLSNQTLSSSVSYYFVLILFASVIFTSIIGISLLPTVNNLVQTAGPLIIKSFPEDLVIEIKNGQATHNKEEPVTIPFPLGSNMPWRNAVVVDTKNSFSLNKIEEYDAPFILTKDSLISYENKGQGKITSLKNVPNVTIDRRQIVSWINTIQPFLGWIMPIMFFGLFIGGLFIYTSFFVRIILASLFIWIFYRLKKNSLPFKRAYQMAIHASTMPFALIGVIGMLLNPFPSLVPPFSFTIITVIITIINFTAKSEEPVVSPV</sequence>
<evidence type="ECO:0000256" key="1">
    <source>
        <dbReference type="SAM" id="Phobius"/>
    </source>
</evidence>
<feature type="transmembrane region" description="Helical" evidence="1">
    <location>
        <begin position="162"/>
        <end position="183"/>
    </location>
</feature>
<evidence type="ECO:0000313" key="2">
    <source>
        <dbReference type="EMBL" id="OGL82172.1"/>
    </source>
</evidence>
<proteinExistence type="predicted"/>
<gene>
    <name evidence="2" type="ORF">A2936_01250</name>
</gene>
<organism evidence="2 3">
    <name type="scientific">Candidatus Uhrbacteria bacterium RIFCSPLOWO2_01_FULL_47_25</name>
    <dbReference type="NCBI Taxonomy" id="1802402"/>
    <lineage>
        <taxon>Bacteria</taxon>
        <taxon>Candidatus Uhriibacteriota</taxon>
    </lineage>
</organism>
<protein>
    <recommendedName>
        <fullName evidence="4">DUF1189 domain-containing protein</fullName>
    </recommendedName>
</protein>
<keyword evidence="1" id="KW-0472">Membrane</keyword>
<evidence type="ECO:0000313" key="3">
    <source>
        <dbReference type="Proteomes" id="UP000176846"/>
    </source>
</evidence>
<reference evidence="2 3" key="1">
    <citation type="journal article" date="2016" name="Nat. Commun.">
        <title>Thousands of microbial genomes shed light on interconnected biogeochemical processes in an aquifer system.</title>
        <authorList>
            <person name="Anantharaman K."/>
            <person name="Brown C.T."/>
            <person name="Hug L.A."/>
            <person name="Sharon I."/>
            <person name="Castelle C.J."/>
            <person name="Probst A.J."/>
            <person name="Thomas B.C."/>
            <person name="Singh A."/>
            <person name="Wilkins M.J."/>
            <person name="Karaoz U."/>
            <person name="Brodie E.L."/>
            <person name="Williams K.H."/>
            <person name="Hubbard S.S."/>
            <person name="Banfield J.F."/>
        </authorList>
    </citation>
    <scope>NUCLEOTIDE SEQUENCE [LARGE SCALE GENOMIC DNA]</scope>
</reference>
<dbReference type="Proteomes" id="UP000176846">
    <property type="component" value="Unassembled WGS sequence"/>
</dbReference>
<comment type="caution">
    <text evidence="2">The sequence shown here is derived from an EMBL/GenBank/DDBJ whole genome shotgun (WGS) entry which is preliminary data.</text>
</comment>
<keyword evidence="1" id="KW-1133">Transmembrane helix</keyword>
<keyword evidence="1" id="KW-0812">Transmembrane</keyword>
<feature type="transmembrane region" description="Helical" evidence="1">
    <location>
        <begin position="189"/>
        <end position="210"/>
    </location>
</feature>